<comment type="caution">
    <text evidence="1">The sequence shown here is derived from an EMBL/GenBank/DDBJ whole genome shotgun (WGS) entry which is preliminary data.</text>
</comment>
<organism evidence="1 2">
    <name type="scientific">Trichoderma ghanense</name>
    <dbReference type="NCBI Taxonomy" id="65468"/>
    <lineage>
        <taxon>Eukaryota</taxon>
        <taxon>Fungi</taxon>
        <taxon>Dikarya</taxon>
        <taxon>Ascomycota</taxon>
        <taxon>Pezizomycotina</taxon>
        <taxon>Sordariomycetes</taxon>
        <taxon>Hypocreomycetidae</taxon>
        <taxon>Hypocreales</taxon>
        <taxon>Hypocreaceae</taxon>
        <taxon>Trichoderma</taxon>
    </lineage>
</organism>
<proteinExistence type="predicted"/>
<dbReference type="RefSeq" id="XP_073562364.1">
    <property type="nucleotide sequence ID" value="XM_073699070.1"/>
</dbReference>
<keyword evidence="2" id="KW-1185">Reference proteome</keyword>
<dbReference type="EMBL" id="PPTA01000002">
    <property type="protein sequence ID" value="TFB06163.1"/>
    <property type="molecule type" value="Genomic_DNA"/>
</dbReference>
<protein>
    <submittedName>
        <fullName evidence="1">Uncharacterized protein</fullName>
    </submittedName>
</protein>
<name>A0ABY2HH48_9HYPO</name>
<sequence length="186" mass="20458">MLRLFAAYGRPATRPMSQLGIPQPKPMELLEGFMAHRSSFHSANVSGFSTLQCQALDSGTEGPARWCLYSGMAYPFLYLFPASISRQLRRRFQKSAGKVLLLQWRRGSLLATRANGPCRGNEMAPDRTAAIGVNLGAHSRVLGGAHDWYSLAEAPHPSAGSRSRRPCRRSVVHAQSQHLLSLCRAP</sequence>
<reference evidence="1 2" key="1">
    <citation type="submission" date="2018-01" db="EMBL/GenBank/DDBJ databases">
        <title>Genome characterization of the sugarcane-associated fungus Trichoderma ghanense CCMA-1212 and their application in lignocelulose bioconversion.</title>
        <authorList>
            <person name="Steindorff A.S."/>
            <person name="Mendes T.D."/>
            <person name="Vilela E.S.D."/>
            <person name="Rodrigues D.S."/>
            <person name="Formighieri E.F."/>
            <person name="Melo I.S."/>
            <person name="Favaro L.C.L."/>
        </authorList>
    </citation>
    <scope>NUCLEOTIDE SEQUENCE [LARGE SCALE GENOMIC DNA]</scope>
    <source>
        <strain evidence="1 2">CCMA-1212</strain>
    </source>
</reference>
<gene>
    <name evidence="1" type="ORF">CCMA1212_001652</name>
</gene>
<accession>A0ABY2HH48</accession>
<evidence type="ECO:0000313" key="2">
    <source>
        <dbReference type="Proteomes" id="UP001642720"/>
    </source>
</evidence>
<evidence type="ECO:0000313" key="1">
    <source>
        <dbReference type="EMBL" id="TFB06163.1"/>
    </source>
</evidence>
<dbReference type="GeneID" id="300573520"/>
<dbReference type="Proteomes" id="UP001642720">
    <property type="component" value="Unassembled WGS sequence"/>
</dbReference>